<organism evidence="4 5">
    <name type="scientific">Phytophthora fragariaefolia</name>
    <dbReference type="NCBI Taxonomy" id="1490495"/>
    <lineage>
        <taxon>Eukaryota</taxon>
        <taxon>Sar</taxon>
        <taxon>Stramenopiles</taxon>
        <taxon>Oomycota</taxon>
        <taxon>Peronosporomycetes</taxon>
        <taxon>Peronosporales</taxon>
        <taxon>Peronosporaceae</taxon>
        <taxon>Phytophthora</taxon>
    </lineage>
</organism>
<gene>
    <name evidence="4" type="ORF">Pfra01_001106900</name>
</gene>
<accession>A0A9W7CQG2</accession>
<protein>
    <submittedName>
        <fullName evidence="4">Unnamed protein product</fullName>
    </submittedName>
</protein>
<dbReference type="PANTHER" id="PTHR47592:SF27">
    <property type="entry name" value="OS08G0421700 PROTEIN"/>
    <property type="match status" value="1"/>
</dbReference>
<feature type="domain" description="Retrovirus-related Pol polyprotein from transposon TNT 1-94-like beta-barrel" evidence="3">
    <location>
        <begin position="105"/>
        <end position="185"/>
    </location>
</feature>
<dbReference type="Proteomes" id="UP001165121">
    <property type="component" value="Unassembled WGS sequence"/>
</dbReference>
<dbReference type="Pfam" id="PF22936">
    <property type="entry name" value="Pol_BBD"/>
    <property type="match status" value="1"/>
</dbReference>
<feature type="domain" description="CCHC-type" evidence="2">
    <location>
        <begin position="62"/>
        <end position="75"/>
    </location>
</feature>
<name>A0A9W7CQG2_9STRA</name>
<feature type="region of interest" description="Disordered" evidence="1">
    <location>
        <begin position="1"/>
        <end position="20"/>
    </location>
</feature>
<dbReference type="Pfam" id="PF00098">
    <property type="entry name" value="zf-CCHC"/>
    <property type="match status" value="1"/>
</dbReference>
<dbReference type="GO" id="GO:0008270">
    <property type="term" value="F:zinc ion binding"/>
    <property type="evidence" value="ECO:0007669"/>
    <property type="project" value="InterPro"/>
</dbReference>
<dbReference type="PANTHER" id="PTHR47592">
    <property type="entry name" value="PBF68 PROTEIN"/>
    <property type="match status" value="1"/>
</dbReference>
<keyword evidence="5" id="KW-1185">Reference proteome</keyword>
<dbReference type="Gene3D" id="4.10.60.10">
    <property type="entry name" value="Zinc finger, CCHC-type"/>
    <property type="match status" value="1"/>
</dbReference>
<dbReference type="InterPro" id="IPR036875">
    <property type="entry name" value="Znf_CCHC_sf"/>
</dbReference>
<evidence type="ECO:0000313" key="5">
    <source>
        <dbReference type="Proteomes" id="UP001165121"/>
    </source>
</evidence>
<dbReference type="AlphaFoldDB" id="A0A9W7CQG2"/>
<dbReference type="OrthoDB" id="111659at2759"/>
<dbReference type="GO" id="GO:0003676">
    <property type="term" value="F:nucleic acid binding"/>
    <property type="evidence" value="ECO:0007669"/>
    <property type="project" value="InterPro"/>
</dbReference>
<comment type="caution">
    <text evidence="4">The sequence shown here is derived from an EMBL/GenBank/DDBJ whole genome shotgun (WGS) entry which is preliminary data.</text>
</comment>
<evidence type="ECO:0000259" key="2">
    <source>
        <dbReference type="Pfam" id="PF00098"/>
    </source>
</evidence>
<dbReference type="InterPro" id="IPR001878">
    <property type="entry name" value="Znf_CCHC"/>
</dbReference>
<evidence type="ECO:0000259" key="3">
    <source>
        <dbReference type="Pfam" id="PF22936"/>
    </source>
</evidence>
<dbReference type="EMBL" id="BSXT01001086">
    <property type="protein sequence ID" value="GMF38408.1"/>
    <property type="molecule type" value="Genomic_DNA"/>
</dbReference>
<dbReference type="SUPFAM" id="SSF57756">
    <property type="entry name" value="Retrovirus zinc finger-like domains"/>
    <property type="match status" value="1"/>
</dbReference>
<proteinExistence type="predicted"/>
<reference evidence="4" key="1">
    <citation type="submission" date="2023-04" db="EMBL/GenBank/DDBJ databases">
        <title>Phytophthora fragariaefolia NBRC 109709.</title>
        <authorList>
            <person name="Ichikawa N."/>
            <person name="Sato H."/>
            <person name="Tonouchi N."/>
        </authorList>
    </citation>
    <scope>NUCLEOTIDE SEQUENCE</scope>
    <source>
        <strain evidence="4">NBRC 109709</strain>
    </source>
</reference>
<sequence>MGDVRADGATVPSRSDSRQATEKSACNWWKQWRQVDHCVQCGIRWQAEGSQVQEEKDMAKVKCFNCDQLGHFARDRKNEQTSQITEAASMAFTVSEMAEVIKRGWIVDSGATSHMTGHLDNLTSVRTVSEPRVLTMASGDYLLATAMGQVPLHLNGREVCVLQDVIFVEGLAHNLVSVAAASRRGMTVDVEGTSCVSRSPSVTTP</sequence>
<evidence type="ECO:0000313" key="4">
    <source>
        <dbReference type="EMBL" id="GMF38408.1"/>
    </source>
</evidence>
<dbReference type="InterPro" id="IPR054722">
    <property type="entry name" value="PolX-like_BBD"/>
</dbReference>
<evidence type="ECO:0000256" key="1">
    <source>
        <dbReference type="SAM" id="MobiDB-lite"/>
    </source>
</evidence>